<dbReference type="PROSITE" id="PS51257">
    <property type="entry name" value="PROKAR_LIPOPROTEIN"/>
    <property type="match status" value="1"/>
</dbReference>
<keyword evidence="3 6" id="KW-0812">Transmembrane</keyword>
<feature type="transmembrane region" description="Helical" evidence="6">
    <location>
        <begin position="56"/>
        <end position="77"/>
    </location>
</feature>
<evidence type="ECO:0000313" key="8">
    <source>
        <dbReference type="Proteomes" id="UP001516400"/>
    </source>
</evidence>
<reference evidence="7 8" key="1">
    <citation type="journal article" date="2021" name="BMC Biol.">
        <title>Horizontally acquired antibacterial genes associated with adaptive radiation of ladybird beetles.</title>
        <authorList>
            <person name="Li H.S."/>
            <person name="Tang X.F."/>
            <person name="Huang Y.H."/>
            <person name="Xu Z.Y."/>
            <person name="Chen M.L."/>
            <person name="Du X.Y."/>
            <person name="Qiu B.Y."/>
            <person name="Chen P.T."/>
            <person name="Zhang W."/>
            <person name="Slipinski A."/>
            <person name="Escalona H.E."/>
            <person name="Waterhouse R.M."/>
            <person name="Zwick A."/>
            <person name="Pang H."/>
        </authorList>
    </citation>
    <scope>NUCLEOTIDE SEQUENCE [LARGE SCALE GENOMIC DNA]</scope>
    <source>
        <strain evidence="7">SYSU2018</strain>
    </source>
</reference>
<organism evidence="7 8">
    <name type="scientific">Cryptolaemus montrouzieri</name>
    <dbReference type="NCBI Taxonomy" id="559131"/>
    <lineage>
        <taxon>Eukaryota</taxon>
        <taxon>Metazoa</taxon>
        <taxon>Ecdysozoa</taxon>
        <taxon>Arthropoda</taxon>
        <taxon>Hexapoda</taxon>
        <taxon>Insecta</taxon>
        <taxon>Pterygota</taxon>
        <taxon>Neoptera</taxon>
        <taxon>Endopterygota</taxon>
        <taxon>Coleoptera</taxon>
        <taxon>Polyphaga</taxon>
        <taxon>Cucujiformia</taxon>
        <taxon>Coccinelloidea</taxon>
        <taxon>Coccinellidae</taxon>
        <taxon>Scymninae</taxon>
        <taxon>Scymnini</taxon>
        <taxon>Cryptolaemus</taxon>
    </lineage>
</organism>
<dbReference type="Gene3D" id="1.10.1450.10">
    <property type="entry name" value="Tetraspanin"/>
    <property type="match status" value="1"/>
</dbReference>
<name>A0ABD2MIB8_9CUCU</name>
<evidence type="ECO:0000256" key="6">
    <source>
        <dbReference type="RuleBase" id="RU361218"/>
    </source>
</evidence>
<dbReference type="InterPro" id="IPR018499">
    <property type="entry name" value="Tetraspanin/Peripherin"/>
</dbReference>
<sequence>MSKSGYTCVRLVFCWLNILLWLTACALLGLGVWMRISHDGYATLLPQYEYLSADIFAIGIGAVVFTLTFLGCCGSWFHNRCMLIMYFVLVIVLLVAEIICGTTAFVFREGLSHTLREELKNGLLHHYNITSKGPYNLSVIWDHIQLQFRCCGVEGYEDWYLIDAWPQERWVPDTCCLPAVREEGCGKTDADNWYEGGCYGPIYRWFVNKLATIGVVGLIIVFIQLYGLISSMLLFCTIKHRRRSRKYKSYDS</sequence>
<dbReference type="PRINTS" id="PR00259">
    <property type="entry name" value="TMFOUR"/>
</dbReference>
<evidence type="ECO:0000256" key="1">
    <source>
        <dbReference type="ARBA" id="ARBA00004141"/>
    </source>
</evidence>
<dbReference type="Pfam" id="PF00335">
    <property type="entry name" value="Tetraspanin"/>
    <property type="match status" value="1"/>
</dbReference>
<dbReference type="InterPro" id="IPR008952">
    <property type="entry name" value="Tetraspanin_EC2_sf"/>
</dbReference>
<feature type="transmembrane region" description="Helical" evidence="6">
    <location>
        <begin position="12"/>
        <end position="36"/>
    </location>
</feature>
<dbReference type="PANTHER" id="PTHR19282">
    <property type="entry name" value="TETRASPANIN"/>
    <property type="match status" value="1"/>
</dbReference>
<feature type="transmembrane region" description="Helical" evidence="6">
    <location>
        <begin position="210"/>
        <end position="238"/>
    </location>
</feature>
<feature type="transmembrane region" description="Helical" evidence="6">
    <location>
        <begin position="84"/>
        <end position="107"/>
    </location>
</feature>
<evidence type="ECO:0000256" key="3">
    <source>
        <dbReference type="ARBA" id="ARBA00022692"/>
    </source>
</evidence>
<dbReference type="Proteomes" id="UP001516400">
    <property type="component" value="Unassembled WGS sequence"/>
</dbReference>
<keyword evidence="5 6" id="KW-0472">Membrane</keyword>
<keyword evidence="4 6" id="KW-1133">Transmembrane helix</keyword>
<accession>A0ABD2MIB8</accession>
<evidence type="ECO:0000256" key="2">
    <source>
        <dbReference type="ARBA" id="ARBA00006840"/>
    </source>
</evidence>
<comment type="caution">
    <text evidence="7">The sequence shown here is derived from an EMBL/GenBank/DDBJ whole genome shotgun (WGS) entry which is preliminary data.</text>
</comment>
<comment type="subcellular location">
    <subcellularLocation>
        <location evidence="1 6">Membrane</location>
        <topology evidence="1 6">Multi-pass membrane protein</topology>
    </subcellularLocation>
</comment>
<dbReference type="PANTHER" id="PTHR19282:SF478">
    <property type="entry name" value="TETRASPANIN"/>
    <property type="match status" value="1"/>
</dbReference>
<evidence type="ECO:0000313" key="7">
    <source>
        <dbReference type="EMBL" id="KAL3266035.1"/>
    </source>
</evidence>
<evidence type="ECO:0000256" key="4">
    <source>
        <dbReference type="ARBA" id="ARBA00022989"/>
    </source>
</evidence>
<proteinExistence type="inferred from homology"/>
<dbReference type="AlphaFoldDB" id="A0ABD2MIB8"/>
<dbReference type="InterPro" id="IPR000301">
    <property type="entry name" value="Tetraspanin_animals"/>
</dbReference>
<evidence type="ECO:0000256" key="5">
    <source>
        <dbReference type="ARBA" id="ARBA00023136"/>
    </source>
</evidence>
<dbReference type="EMBL" id="JABFTP020000001">
    <property type="protein sequence ID" value="KAL3266035.1"/>
    <property type="molecule type" value="Genomic_DNA"/>
</dbReference>
<protein>
    <recommendedName>
        <fullName evidence="6">Tetraspanin</fullName>
    </recommendedName>
</protein>
<comment type="similarity">
    <text evidence="2 6">Belongs to the tetraspanin (TM4SF) family.</text>
</comment>
<dbReference type="GO" id="GO:0016020">
    <property type="term" value="C:membrane"/>
    <property type="evidence" value="ECO:0007669"/>
    <property type="project" value="UniProtKB-SubCell"/>
</dbReference>
<dbReference type="SUPFAM" id="SSF48652">
    <property type="entry name" value="Tetraspanin"/>
    <property type="match status" value="1"/>
</dbReference>
<dbReference type="PIRSF" id="PIRSF002419">
    <property type="entry name" value="Tetraspanin"/>
    <property type="match status" value="1"/>
</dbReference>
<gene>
    <name evidence="7" type="ORF">HHI36_010222</name>
</gene>
<keyword evidence="8" id="KW-1185">Reference proteome</keyword>